<keyword evidence="1" id="KW-0456">Lyase</keyword>
<sequence length="296" mass="32640">MRTWRGATIHELTLHVLRGVLLLAAAGCTQLQVGHKSPLNPPIMNTDSAAVDIFFVRVPYGNPIVEKLWKSVDEQAIPAETRKELYRNGFRVGRIAGPLPPELADLLRLTDAPVTQDTLETIEDPGNADESAPVRRHLQTKPHQRAELLASSVYDELPLLRRDSNGQIVGQTVYRAQGVFAMTLAPKPDATVCIQLVPEVHYGEPRVQPVATEGLVRWEMRRDRIVLNDLTIKMDLAPGDMLLLTCVPDQPGSLGGRFFTAASSGKREQKLIAIRLSQVQNNPSFQGNTVATAPLR</sequence>
<evidence type="ECO:0000313" key="2">
    <source>
        <dbReference type="Proteomes" id="UP000215086"/>
    </source>
</evidence>
<dbReference type="EC" id="4.6.1.12" evidence="1"/>
<dbReference type="AlphaFoldDB" id="A0A286RDK4"/>
<accession>A0A286RDK4</accession>
<evidence type="ECO:0000313" key="1">
    <source>
        <dbReference type="EMBL" id="ASV74022.1"/>
    </source>
</evidence>
<gene>
    <name evidence="1" type="ORF">THTE_1420</name>
</gene>
<keyword evidence="2" id="KW-1185">Reference proteome</keyword>
<dbReference type="EMBL" id="CP018477">
    <property type="protein sequence ID" value="ASV74022.1"/>
    <property type="molecule type" value="Genomic_DNA"/>
</dbReference>
<dbReference type="RefSeq" id="WP_095414464.1">
    <property type="nucleotide sequence ID" value="NZ_CP018477.1"/>
</dbReference>
<reference evidence="1 2" key="1">
    <citation type="journal article" name="Front. Microbiol.">
        <title>Sugar Metabolism of the First Thermophilic Planctomycete Thermogutta terrifontis: Comparative Genomic and Transcriptomic Approaches.</title>
        <authorList>
            <person name="Elcheninov A.G."/>
            <person name="Menzel P."/>
            <person name="Gudbergsdottir S.R."/>
            <person name="Slesarev A.I."/>
            <person name="Kadnikov V.V."/>
            <person name="Krogh A."/>
            <person name="Bonch-Osmolovskaya E.A."/>
            <person name="Peng X."/>
            <person name="Kublanov I.V."/>
        </authorList>
    </citation>
    <scope>NUCLEOTIDE SEQUENCE [LARGE SCALE GENOMIC DNA]</scope>
    <source>
        <strain evidence="1 2">R1</strain>
    </source>
</reference>
<name>A0A286RDK4_9BACT</name>
<dbReference type="OrthoDB" id="252515at2"/>
<dbReference type="KEGG" id="ttf:THTE_1420"/>
<dbReference type="GO" id="GO:0008685">
    <property type="term" value="F:2-C-methyl-D-erythritol 2,4-cyclodiphosphate synthase activity"/>
    <property type="evidence" value="ECO:0007669"/>
    <property type="project" value="UniProtKB-EC"/>
</dbReference>
<protein>
    <submittedName>
        <fullName evidence="1">2-C-methyl-D-erythritol 2,4-cyclodiphosphate synthase</fullName>
        <ecNumber evidence="1">4.6.1.12</ecNumber>
    </submittedName>
</protein>
<proteinExistence type="predicted"/>
<dbReference type="Proteomes" id="UP000215086">
    <property type="component" value="Chromosome"/>
</dbReference>
<organism evidence="1 2">
    <name type="scientific">Thermogutta terrifontis</name>
    <dbReference type="NCBI Taxonomy" id="1331910"/>
    <lineage>
        <taxon>Bacteria</taxon>
        <taxon>Pseudomonadati</taxon>
        <taxon>Planctomycetota</taxon>
        <taxon>Planctomycetia</taxon>
        <taxon>Pirellulales</taxon>
        <taxon>Thermoguttaceae</taxon>
        <taxon>Thermogutta</taxon>
    </lineage>
</organism>